<dbReference type="Gene3D" id="3.10.530.10">
    <property type="entry name" value="CPE0013-like"/>
    <property type="match status" value="1"/>
</dbReference>
<reference evidence="1" key="1">
    <citation type="submission" date="2020-12" db="EMBL/GenBank/DDBJ databases">
        <title>Clostridium thailandense sp. nov., a novel acetogenic bacterium isolated from peat land soil in Thailand.</title>
        <authorList>
            <person name="Chaikitkaew S."/>
            <person name="Birkeland N.K."/>
        </authorList>
    </citation>
    <scope>NUCLEOTIDE SEQUENCE</scope>
    <source>
        <strain evidence="1">DSM 17425</strain>
    </source>
</reference>
<protein>
    <submittedName>
        <fullName evidence="1">DUF1667 domain-containing protein</fullName>
    </submittedName>
</protein>
<evidence type="ECO:0000313" key="1">
    <source>
        <dbReference type="EMBL" id="MBI6873898.1"/>
    </source>
</evidence>
<proteinExistence type="predicted"/>
<dbReference type="Proteomes" id="UP000622687">
    <property type="component" value="Unassembled WGS sequence"/>
</dbReference>
<dbReference type="RefSeq" id="WP_211143337.1">
    <property type="nucleotide sequence ID" value="NZ_JAEEGB010000015.1"/>
</dbReference>
<dbReference type="AlphaFoldDB" id="A0A934M5S8"/>
<dbReference type="PANTHER" id="PTHR39450">
    <property type="entry name" value="MOLYBDOPTERIN OXIDOREDUCTASE, 4FE-4S CLUSTER-BINDING SUBUNIT"/>
    <property type="match status" value="1"/>
</dbReference>
<dbReference type="InterPro" id="IPR012460">
    <property type="entry name" value="DUF1667"/>
</dbReference>
<dbReference type="EMBL" id="JAEEGB010000015">
    <property type="protein sequence ID" value="MBI6873898.1"/>
    <property type="molecule type" value="Genomic_DNA"/>
</dbReference>
<evidence type="ECO:0000313" key="2">
    <source>
        <dbReference type="Proteomes" id="UP000622687"/>
    </source>
</evidence>
<gene>
    <name evidence="1" type="ORF">I6U51_14520</name>
</gene>
<dbReference type="PANTHER" id="PTHR39450:SF1">
    <property type="entry name" value="DUF1667 DOMAIN-CONTAINING PROTEIN"/>
    <property type="match status" value="1"/>
</dbReference>
<sequence length="129" mass="13972">MSMRDLICIGCPIGCQLQVKLDGKEVVEVTGNTCKRGEDYAKKECTNPTRIVTSSVYVEGGEIGVVPVKTETDIPKEKIFDCIKALKGIVVKAPINIGDIIVENILDTGVNIVATRKVDEALKKINKIA</sequence>
<dbReference type="SUPFAM" id="SSF160148">
    <property type="entry name" value="CPE0013-like"/>
    <property type="match status" value="1"/>
</dbReference>
<dbReference type="InterPro" id="IPR036593">
    <property type="entry name" value="CPE0013-like_sf"/>
</dbReference>
<organism evidence="1 2">
    <name type="scientific">Clostridium aciditolerans</name>
    <dbReference type="NCBI Taxonomy" id="339861"/>
    <lineage>
        <taxon>Bacteria</taxon>
        <taxon>Bacillati</taxon>
        <taxon>Bacillota</taxon>
        <taxon>Clostridia</taxon>
        <taxon>Eubacteriales</taxon>
        <taxon>Clostridiaceae</taxon>
        <taxon>Clostridium</taxon>
    </lineage>
</organism>
<accession>A0A934M5S8</accession>
<comment type="caution">
    <text evidence="1">The sequence shown here is derived from an EMBL/GenBank/DDBJ whole genome shotgun (WGS) entry which is preliminary data.</text>
</comment>
<dbReference type="Pfam" id="PF07892">
    <property type="entry name" value="DUF1667"/>
    <property type="match status" value="1"/>
</dbReference>
<name>A0A934M5S8_9CLOT</name>
<keyword evidence="2" id="KW-1185">Reference proteome</keyword>